<dbReference type="EMBL" id="CAJZBQ010000039">
    <property type="protein sequence ID" value="CAG9325675.1"/>
    <property type="molecule type" value="Genomic_DNA"/>
</dbReference>
<name>A0AAU9JHD6_9CILI</name>
<evidence type="ECO:0000313" key="1">
    <source>
        <dbReference type="EMBL" id="CAG9325675.1"/>
    </source>
</evidence>
<protein>
    <recommendedName>
        <fullName evidence="3">ATPase expression protein 2, mitochondrial</fullName>
    </recommendedName>
</protein>
<sequence>MFLVKNVFWRSIASKQFLSFTKKNLFGTSETEKIKQKIATNSPDLLLYEVQHLIIHSPDNEKAEIFKSQKHFILKNLSKVSMQSISGFIIEYGKSGINDNNLISSLRWQFVKLSEKGYYCKYSLSAATNFLIQNSNDSLICDYITKIIKAKTYDQMDLIQAFVYLSRFKDHPIIELFLSEIPKCYEAVVKSSKVPEVLWQMAKQNYRNDEFYIKIAENIEKIQLKNPGIDVTKIFTAYALTYFEHKAITKALDFLMENYHSVLATRSLSNLFHELINCPLSIISPKSWDILKTEIESRENLGENLWDLSSIFHCYKKLGFDMQPLFKHITEENLEKANGQQLAVIITSLNQFCTRDWLPWLKRLTLKKINDMHAKSAMMMAMFWTQNFYWDQKFWEEFEPILDKKLETMDTNLLEKKSLGMYKTIGARLIKLKK</sequence>
<keyword evidence="2" id="KW-1185">Reference proteome</keyword>
<accession>A0AAU9JHD6</accession>
<gene>
    <name evidence="1" type="ORF">BSTOLATCC_MIC39471</name>
</gene>
<evidence type="ECO:0008006" key="3">
    <source>
        <dbReference type="Google" id="ProtNLM"/>
    </source>
</evidence>
<evidence type="ECO:0000313" key="2">
    <source>
        <dbReference type="Proteomes" id="UP001162131"/>
    </source>
</evidence>
<proteinExistence type="predicted"/>
<dbReference type="Proteomes" id="UP001162131">
    <property type="component" value="Unassembled WGS sequence"/>
</dbReference>
<organism evidence="1 2">
    <name type="scientific">Blepharisma stoltei</name>
    <dbReference type="NCBI Taxonomy" id="1481888"/>
    <lineage>
        <taxon>Eukaryota</taxon>
        <taxon>Sar</taxon>
        <taxon>Alveolata</taxon>
        <taxon>Ciliophora</taxon>
        <taxon>Postciliodesmatophora</taxon>
        <taxon>Heterotrichea</taxon>
        <taxon>Heterotrichida</taxon>
        <taxon>Blepharismidae</taxon>
        <taxon>Blepharisma</taxon>
    </lineage>
</organism>
<comment type="caution">
    <text evidence="1">The sequence shown here is derived from an EMBL/GenBank/DDBJ whole genome shotgun (WGS) entry which is preliminary data.</text>
</comment>
<dbReference type="AlphaFoldDB" id="A0AAU9JHD6"/>
<reference evidence="1" key="1">
    <citation type="submission" date="2021-09" db="EMBL/GenBank/DDBJ databases">
        <authorList>
            <consortium name="AG Swart"/>
            <person name="Singh M."/>
            <person name="Singh A."/>
            <person name="Seah K."/>
            <person name="Emmerich C."/>
        </authorList>
    </citation>
    <scope>NUCLEOTIDE SEQUENCE</scope>
    <source>
        <strain evidence="1">ATCC30299</strain>
    </source>
</reference>